<gene>
    <name evidence="1" type="ORF">UFOPK3423_01492</name>
</gene>
<name>A0A6J7EMU6_9ZZZZ</name>
<dbReference type="EMBL" id="CAFBLQ010000209">
    <property type="protein sequence ID" value="CAB4882534.1"/>
    <property type="molecule type" value="Genomic_DNA"/>
</dbReference>
<sequence length="163" mass="16679">MPRRIRSRLTYANLTATLALFIALGGVSYAAVKLPANSVGTAQIKSNAVTGAKVKNKSLTAADFNGSVQGPQGLPGKDFTAAAVTVRTPVSETVVPAGGGEDVIADCLADETVIGGGYRGPIPTAGFSVTRNQPSENGWLVAIHNSTGGQEGFRAYAICLKTS</sequence>
<protein>
    <submittedName>
        <fullName evidence="1">Unannotated protein</fullName>
    </submittedName>
</protein>
<reference evidence="1" key="1">
    <citation type="submission" date="2020-05" db="EMBL/GenBank/DDBJ databases">
        <authorList>
            <person name="Chiriac C."/>
            <person name="Salcher M."/>
            <person name="Ghai R."/>
            <person name="Kavagutti S V."/>
        </authorList>
    </citation>
    <scope>NUCLEOTIDE SEQUENCE</scope>
</reference>
<dbReference type="AlphaFoldDB" id="A0A6J7EMU6"/>
<accession>A0A6J7EMU6</accession>
<proteinExistence type="predicted"/>
<organism evidence="1">
    <name type="scientific">freshwater metagenome</name>
    <dbReference type="NCBI Taxonomy" id="449393"/>
    <lineage>
        <taxon>unclassified sequences</taxon>
        <taxon>metagenomes</taxon>
        <taxon>ecological metagenomes</taxon>
    </lineage>
</organism>
<evidence type="ECO:0000313" key="1">
    <source>
        <dbReference type="EMBL" id="CAB4882534.1"/>
    </source>
</evidence>